<protein>
    <recommendedName>
        <fullName evidence="3">Adenylate cyclase</fullName>
        <ecNumber evidence="2">4.6.1.1</ecNumber>
    </recommendedName>
    <alternativeName>
        <fullName evidence="10">ATP pyrophosphate-lyase</fullName>
    </alternativeName>
    <alternativeName>
        <fullName evidence="11">Adenylyl cyclase</fullName>
    </alternativeName>
</protein>
<feature type="compositionally biased region" description="Polar residues" evidence="12">
    <location>
        <begin position="80"/>
        <end position="92"/>
    </location>
</feature>
<dbReference type="PROSITE" id="PS51746">
    <property type="entry name" value="PPM_2"/>
    <property type="match status" value="1"/>
</dbReference>
<dbReference type="PANTHER" id="PTHR45752">
    <property type="entry name" value="LEUCINE-RICH REPEAT-CONTAINING"/>
    <property type="match status" value="1"/>
</dbReference>
<gene>
    <name evidence="16" type="ORF">BCR44DRAFT_1482173</name>
</gene>
<dbReference type="GO" id="GO:0046872">
    <property type="term" value="F:metal ion binding"/>
    <property type="evidence" value="ECO:0007669"/>
    <property type="project" value="UniProtKB-KW"/>
</dbReference>
<dbReference type="PROSITE" id="PS50200">
    <property type="entry name" value="RA"/>
    <property type="match status" value="1"/>
</dbReference>
<evidence type="ECO:0000313" key="16">
    <source>
        <dbReference type="EMBL" id="ORZ40322.1"/>
    </source>
</evidence>
<dbReference type="Gene3D" id="3.60.40.10">
    <property type="entry name" value="PPM-type phosphatase domain"/>
    <property type="match status" value="1"/>
</dbReference>
<feature type="domain" description="PPM-type phosphatase" evidence="15">
    <location>
        <begin position="908"/>
        <end position="1232"/>
    </location>
</feature>
<dbReference type="InterPro" id="IPR050715">
    <property type="entry name" value="LRR-SigEffector_domain"/>
</dbReference>
<dbReference type="SMART" id="SM00369">
    <property type="entry name" value="LRR_TYP"/>
    <property type="match status" value="8"/>
</dbReference>
<keyword evidence="5" id="KW-0479">Metal-binding</keyword>
<dbReference type="InterPro" id="IPR000159">
    <property type="entry name" value="RA_dom"/>
</dbReference>
<evidence type="ECO:0000256" key="5">
    <source>
        <dbReference type="ARBA" id="ARBA00022723"/>
    </source>
</evidence>
<feature type="compositionally biased region" description="Polar residues" evidence="12">
    <location>
        <begin position="1542"/>
        <end position="1566"/>
    </location>
</feature>
<evidence type="ECO:0000256" key="8">
    <source>
        <dbReference type="ARBA" id="ARBA00022998"/>
    </source>
</evidence>
<feature type="compositionally biased region" description="Low complexity" evidence="12">
    <location>
        <begin position="190"/>
        <end position="215"/>
    </location>
</feature>
<dbReference type="InterPro" id="IPR001054">
    <property type="entry name" value="A/G_cyclase"/>
</dbReference>
<dbReference type="InterPro" id="IPR003591">
    <property type="entry name" value="Leu-rich_rpt_typical-subtyp"/>
</dbReference>
<keyword evidence="8" id="KW-0115">cAMP biosynthesis</keyword>
<name>A0A1Y2I4J1_9FUNG</name>
<dbReference type="SUPFAM" id="SSF52058">
    <property type="entry name" value="L domain-like"/>
    <property type="match status" value="2"/>
</dbReference>
<feature type="compositionally biased region" description="Polar residues" evidence="12">
    <location>
        <begin position="168"/>
        <end position="187"/>
    </location>
</feature>
<dbReference type="STRING" id="765915.A0A1Y2I4J1"/>
<dbReference type="PROSITE" id="PS51450">
    <property type="entry name" value="LRR"/>
    <property type="match status" value="4"/>
</dbReference>
<dbReference type="InterPro" id="IPR036457">
    <property type="entry name" value="PPM-type-like_dom_sf"/>
</dbReference>
<dbReference type="Gene3D" id="3.80.10.10">
    <property type="entry name" value="Ribonuclease Inhibitor"/>
    <property type="match status" value="3"/>
</dbReference>
<dbReference type="Pfam" id="PF00481">
    <property type="entry name" value="PP2C"/>
    <property type="match status" value="1"/>
</dbReference>
<dbReference type="SMART" id="SM00364">
    <property type="entry name" value="LRR_BAC"/>
    <property type="match status" value="7"/>
</dbReference>
<feature type="domain" description="Guanylate cyclase" evidence="13">
    <location>
        <begin position="1268"/>
        <end position="1409"/>
    </location>
</feature>
<dbReference type="InterPro" id="IPR055071">
    <property type="entry name" value="RA_PHLPP-like"/>
</dbReference>
<dbReference type="InterPro" id="IPR001932">
    <property type="entry name" value="PPM-type_phosphatase-like_dom"/>
</dbReference>
<keyword evidence="6" id="KW-0677">Repeat</keyword>
<comment type="caution">
    <text evidence="16">The sequence shown here is derived from an EMBL/GenBank/DDBJ whole genome shotgun (WGS) entry which is preliminary data.</text>
</comment>
<evidence type="ECO:0000256" key="9">
    <source>
        <dbReference type="ARBA" id="ARBA00023239"/>
    </source>
</evidence>
<evidence type="ECO:0000259" key="15">
    <source>
        <dbReference type="PROSITE" id="PS51746"/>
    </source>
</evidence>
<dbReference type="SMART" id="SM00332">
    <property type="entry name" value="PP2Cc"/>
    <property type="match status" value="1"/>
</dbReference>
<dbReference type="GO" id="GO:0004016">
    <property type="term" value="F:adenylate cyclase activity"/>
    <property type="evidence" value="ECO:0007669"/>
    <property type="project" value="UniProtKB-EC"/>
</dbReference>
<reference evidence="16 17" key="1">
    <citation type="submission" date="2016-07" db="EMBL/GenBank/DDBJ databases">
        <title>Pervasive Adenine N6-methylation of Active Genes in Fungi.</title>
        <authorList>
            <consortium name="DOE Joint Genome Institute"/>
            <person name="Mondo S.J."/>
            <person name="Dannebaum R.O."/>
            <person name="Kuo R.C."/>
            <person name="Labutti K."/>
            <person name="Haridas S."/>
            <person name="Kuo A."/>
            <person name="Salamov A."/>
            <person name="Ahrendt S.R."/>
            <person name="Lipzen A."/>
            <person name="Sullivan W."/>
            <person name="Andreopoulos W.B."/>
            <person name="Clum A."/>
            <person name="Lindquist E."/>
            <person name="Daum C."/>
            <person name="Ramamoorthy G.K."/>
            <person name="Gryganskyi A."/>
            <person name="Culley D."/>
            <person name="Magnuson J.K."/>
            <person name="James T.Y."/>
            <person name="O'Malley M.A."/>
            <person name="Stajich J.E."/>
            <person name="Spatafora J.W."/>
            <person name="Visel A."/>
            <person name="Grigoriev I.V."/>
        </authorList>
    </citation>
    <scope>NUCLEOTIDE SEQUENCE [LARGE SCALE GENOMIC DNA]</scope>
    <source>
        <strain evidence="16 17">PL171</strain>
    </source>
</reference>
<dbReference type="GO" id="GO:0006171">
    <property type="term" value="P:cAMP biosynthetic process"/>
    <property type="evidence" value="ECO:0007669"/>
    <property type="project" value="UniProtKB-KW"/>
</dbReference>
<evidence type="ECO:0000256" key="3">
    <source>
        <dbReference type="ARBA" id="ARBA00021420"/>
    </source>
</evidence>
<dbReference type="SUPFAM" id="SSF81606">
    <property type="entry name" value="PP2C-like"/>
    <property type="match status" value="1"/>
</dbReference>
<dbReference type="Pfam" id="PF23010">
    <property type="entry name" value="RA_3"/>
    <property type="match status" value="1"/>
</dbReference>
<dbReference type="OrthoDB" id="2021138at2759"/>
<keyword evidence="4" id="KW-0433">Leucine-rich repeat</keyword>
<evidence type="ECO:0000256" key="2">
    <source>
        <dbReference type="ARBA" id="ARBA00012201"/>
    </source>
</evidence>
<sequence length="1663" mass="180273">MSSTPPQQARSDQDGRHLHVSIPKADPKARTRGISLGKASDDASRAWQSSSPAGLATGSTKTAVPGATPDSPFDEFASTEKIQSSPTRSSFSGRLMHALSVSDKEKPTNSSNDATDSRDRKVLANLVPALFRKALNTEESKRSKSEEEMQAVGNASPKTSARKFGVHAQSSGKQPSKTDLATTTSTDPKLASPAPLSSPSPVSALSSASPSTPSSGDKRVSVRIYRQDGTYSTIACPPRATSRDILEQLARRFFIDNVNASSLYLRILCVDLLLESDAHPLPTIAGWLHAAGYPYEYSHWSSDRWREEVSFLCRVVCAPSPSPPSPTSASDDPIWTGPDKHTVDLRNRNLRAIPAAVFNNTSLLLLDLSGNWNLALPPTVFYLRARNLAELRLSDLNLSAIPDSLRHATNLMHLDLSSNRISDFKTSMFEPLASLATLSLRGNHIAQLPTSLEALARLNTLNLACNRLTNVSRTLSHLLELSSQLLEIDVRWNKLTDLSMVHPLPNLCEINAHGNMLTGSVLPPPKATRLYLSKNPLTSFAPMDISHEYLTILNLTSCQLTSVPVATSKLKNLERLILDNNQLTHIAVGLSAFPQLQVFRAARNSLQVFPHGIEENTKLQVLDLHDNNISEVPPAIWDCSALTSLNLASNLLTWLPVPTPSSLASEGGVPMLSRFLMHLSLCDNRLEDNGTWPALGHLSELAVLNISCNRLTELPEDIFDQWRRMEVFVASNNTFGTIPASIGTAKHLRVLCLNGNRLISVATEVVKLQRLEVLDLGCNQLKFNIHNHGYDWNWSWNRELRYLNLSGNRRLEIKADKNQHGPEADPSTFKMLPKLRVLGLSDVALRSAVPEDTEYRRVRTALGEAGMAQFGVAEFVPIGTQRGACRDCVVTRPRGFQGQDENLFVLVDSHMEPNSGGQVTLSDPLIVRRMLKIVAEGINKHMLSHMNRSQDIPSALRLAFLETNHQLALAFPPKPQRGAMTASSPLARVGCSAAVAFIHGTMLHVTNVGDAVTLSAMHSLTNVKERDRVLGRASAMTASSSATGMAGAKLSATTPIVSSPLQQGSMGSPGSASTTVTPTLLAAHSPTLEELGGPNAVFISETGALNGCTTLTRQFGCFALASVVNTIPHYTSVQLAEGDEFVLLLSKSILEYIAPQVAVDIVRQDRSDMGTAAERLRDVVASYCIASADDGTSGADRASVGMIMTIGVEALVRDATRRRANTSNSNIHLLPARSVPLRKAVAPQANVAHDRMLNRLDKEPDPPVGHVALVFTDVQSSTKLWETFPSAMQAAIKLHHQLLRRLLRNPGRGYEVKTEGDAFMVAFPTVFHAARWCLAVQEQLLTVEWPQELLAAEDAKEVFLNGSLDGGVIFRGIRVRMGIHCGSPVCERDPVTGRMDYYGRSSACGGEITFSLDVLNEFEEYQAIGLDGVMEPTIPESESAVSNLGNVSDDESAIPASVTASSTSVDGSIIADPTKMAAANQLRRLKPAIKKLGTCRFDILHSSSADATKKTTTTASKDNISATLEESGELARTPSSLRRKQANLNESILTPTSLESARTPSATTLDPISVPAAPTDMAASATLDELRDTLSDLSRIIQRLEHAAAGEPITATDTEQSLSSVPHRLQQAGVMLEPFGRLSDHSLFALKMSSTDYNCNRVQFLKT</sequence>
<keyword evidence="9" id="KW-0456">Lyase</keyword>
<dbReference type="EMBL" id="MCFL01000003">
    <property type="protein sequence ID" value="ORZ40322.1"/>
    <property type="molecule type" value="Genomic_DNA"/>
</dbReference>
<evidence type="ECO:0000256" key="11">
    <source>
        <dbReference type="ARBA" id="ARBA00032637"/>
    </source>
</evidence>
<dbReference type="Gene3D" id="3.30.70.1230">
    <property type="entry name" value="Nucleotide cyclase"/>
    <property type="match status" value="1"/>
</dbReference>
<evidence type="ECO:0000256" key="7">
    <source>
        <dbReference type="ARBA" id="ARBA00022842"/>
    </source>
</evidence>
<feature type="compositionally biased region" description="Polar residues" evidence="12">
    <location>
        <begin position="1"/>
        <end position="10"/>
    </location>
</feature>
<dbReference type="PANTHER" id="PTHR45752:SF195">
    <property type="entry name" value="LEUCINE-RICH REPEAT (LRR) FAMILY PROTEIN-RELATED"/>
    <property type="match status" value="1"/>
</dbReference>
<evidence type="ECO:0000256" key="12">
    <source>
        <dbReference type="SAM" id="MobiDB-lite"/>
    </source>
</evidence>
<dbReference type="EC" id="4.6.1.1" evidence="2"/>
<dbReference type="Proteomes" id="UP000193411">
    <property type="component" value="Unassembled WGS sequence"/>
</dbReference>
<dbReference type="GO" id="GO:0035556">
    <property type="term" value="P:intracellular signal transduction"/>
    <property type="evidence" value="ECO:0007669"/>
    <property type="project" value="InterPro"/>
</dbReference>
<evidence type="ECO:0000256" key="6">
    <source>
        <dbReference type="ARBA" id="ARBA00022737"/>
    </source>
</evidence>
<dbReference type="InterPro" id="IPR029787">
    <property type="entry name" value="Nucleotide_cyclase"/>
</dbReference>
<dbReference type="Pfam" id="PF00211">
    <property type="entry name" value="Guanylate_cyc"/>
    <property type="match status" value="1"/>
</dbReference>
<evidence type="ECO:0000256" key="10">
    <source>
        <dbReference type="ARBA" id="ARBA00032597"/>
    </source>
</evidence>
<evidence type="ECO:0000313" key="17">
    <source>
        <dbReference type="Proteomes" id="UP000193411"/>
    </source>
</evidence>
<feature type="compositionally biased region" description="Basic and acidic residues" evidence="12">
    <location>
        <begin position="135"/>
        <end position="147"/>
    </location>
</feature>
<dbReference type="CDD" id="cd00143">
    <property type="entry name" value="PP2Cc"/>
    <property type="match status" value="1"/>
</dbReference>
<dbReference type="SMART" id="SM00044">
    <property type="entry name" value="CYCc"/>
    <property type="match status" value="1"/>
</dbReference>
<feature type="region of interest" description="Disordered" evidence="12">
    <location>
        <begin position="1527"/>
        <end position="1566"/>
    </location>
</feature>
<dbReference type="InterPro" id="IPR001611">
    <property type="entry name" value="Leu-rich_rpt"/>
</dbReference>
<dbReference type="InterPro" id="IPR032675">
    <property type="entry name" value="LRR_dom_sf"/>
</dbReference>
<keyword evidence="7" id="KW-0460">Magnesium</keyword>
<dbReference type="PROSITE" id="PS50125">
    <property type="entry name" value="GUANYLATE_CYCLASE_2"/>
    <property type="match status" value="1"/>
</dbReference>
<proteinExistence type="inferred from homology"/>
<evidence type="ECO:0000256" key="1">
    <source>
        <dbReference type="ARBA" id="ARBA00005381"/>
    </source>
</evidence>
<feature type="region of interest" description="Disordered" evidence="12">
    <location>
        <begin position="1"/>
        <end position="221"/>
    </location>
</feature>
<evidence type="ECO:0000259" key="14">
    <source>
        <dbReference type="PROSITE" id="PS50200"/>
    </source>
</evidence>
<organism evidence="16 17">
    <name type="scientific">Catenaria anguillulae PL171</name>
    <dbReference type="NCBI Taxonomy" id="765915"/>
    <lineage>
        <taxon>Eukaryota</taxon>
        <taxon>Fungi</taxon>
        <taxon>Fungi incertae sedis</taxon>
        <taxon>Blastocladiomycota</taxon>
        <taxon>Blastocladiomycetes</taxon>
        <taxon>Blastocladiales</taxon>
        <taxon>Catenariaceae</taxon>
        <taxon>Catenaria</taxon>
    </lineage>
</organism>
<feature type="domain" description="Ras-associating" evidence="14">
    <location>
        <begin position="218"/>
        <end position="302"/>
    </location>
</feature>
<accession>A0A1Y2I4J1</accession>
<dbReference type="SUPFAM" id="SSF55073">
    <property type="entry name" value="Nucleotide cyclase"/>
    <property type="match status" value="1"/>
</dbReference>
<evidence type="ECO:0000259" key="13">
    <source>
        <dbReference type="PROSITE" id="PS50125"/>
    </source>
</evidence>
<evidence type="ECO:0000256" key="4">
    <source>
        <dbReference type="ARBA" id="ARBA00022614"/>
    </source>
</evidence>
<dbReference type="Pfam" id="PF13855">
    <property type="entry name" value="LRR_8"/>
    <property type="match status" value="2"/>
</dbReference>
<feature type="compositionally biased region" description="Polar residues" evidence="12">
    <location>
        <begin position="46"/>
        <end position="62"/>
    </location>
</feature>
<comment type="similarity">
    <text evidence="1">Belongs to the adenylyl cyclase class-3 family.</text>
</comment>
<keyword evidence="17" id="KW-1185">Reference proteome</keyword>